<keyword evidence="3" id="KW-1185">Reference proteome</keyword>
<sequence>MRVVAVFAALLTLAYAAPSLEARQQGEKCIEVHFPDTCGAQ</sequence>
<dbReference type="AlphaFoldDB" id="A0A4S3JIT1"/>
<organism evidence="2 3">
    <name type="scientific">Aspergillus tanneri</name>
    <dbReference type="NCBI Taxonomy" id="1220188"/>
    <lineage>
        <taxon>Eukaryota</taxon>
        <taxon>Fungi</taxon>
        <taxon>Dikarya</taxon>
        <taxon>Ascomycota</taxon>
        <taxon>Pezizomycotina</taxon>
        <taxon>Eurotiomycetes</taxon>
        <taxon>Eurotiomycetidae</taxon>
        <taxon>Eurotiales</taxon>
        <taxon>Aspergillaceae</taxon>
        <taxon>Aspergillus</taxon>
        <taxon>Aspergillus subgen. Circumdati</taxon>
    </lineage>
</organism>
<evidence type="ECO:0000256" key="1">
    <source>
        <dbReference type="SAM" id="SignalP"/>
    </source>
</evidence>
<accession>A0A4S3JIT1</accession>
<dbReference type="Proteomes" id="UP000308092">
    <property type="component" value="Unassembled WGS sequence"/>
</dbReference>
<proteinExistence type="predicted"/>
<dbReference type="EMBL" id="SOSA01000158">
    <property type="protein sequence ID" value="THC95416.1"/>
    <property type="molecule type" value="Genomic_DNA"/>
</dbReference>
<evidence type="ECO:0000313" key="2">
    <source>
        <dbReference type="EMBL" id="THC95416.1"/>
    </source>
</evidence>
<reference evidence="2 3" key="1">
    <citation type="submission" date="2019-03" db="EMBL/GenBank/DDBJ databases">
        <title>The genome sequence of a newly discovered highly antifungal drug resistant Aspergillus species, Aspergillus tanneri NIH 1004.</title>
        <authorList>
            <person name="Mounaud S."/>
            <person name="Singh I."/>
            <person name="Joardar V."/>
            <person name="Pakala S."/>
            <person name="Pakala S."/>
            <person name="Venepally P."/>
            <person name="Hoover J."/>
            <person name="Nierman W."/>
            <person name="Chung J."/>
            <person name="Losada L."/>
        </authorList>
    </citation>
    <scope>NUCLEOTIDE SEQUENCE [LARGE SCALE GENOMIC DNA]</scope>
    <source>
        <strain evidence="2 3">NIH1004</strain>
    </source>
</reference>
<feature type="signal peptide" evidence="1">
    <location>
        <begin position="1"/>
        <end position="16"/>
    </location>
</feature>
<gene>
    <name evidence="2" type="ORF">EYZ11_005103</name>
</gene>
<name>A0A4S3JIT1_9EURO</name>
<comment type="caution">
    <text evidence="2">The sequence shown here is derived from an EMBL/GenBank/DDBJ whole genome shotgun (WGS) entry which is preliminary data.</text>
</comment>
<keyword evidence="1" id="KW-0732">Signal</keyword>
<dbReference type="VEuPathDB" id="FungiDB:EYZ11_005103"/>
<protein>
    <submittedName>
        <fullName evidence="2">Uncharacterized protein</fullName>
    </submittedName>
</protein>
<evidence type="ECO:0000313" key="3">
    <source>
        <dbReference type="Proteomes" id="UP000308092"/>
    </source>
</evidence>
<feature type="chain" id="PRO_5020473159" evidence="1">
    <location>
        <begin position="17"/>
        <end position="41"/>
    </location>
</feature>